<reference evidence="3" key="2">
    <citation type="submission" date="2020-09" db="EMBL/GenBank/DDBJ databases">
        <authorList>
            <person name="Sun Q."/>
            <person name="Zhou Y."/>
        </authorList>
    </citation>
    <scope>NUCLEOTIDE SEQUENCE</scope>
    <source>
        <strain evidence="3">CGMCC 1.14988</strain>
    </source>
</reference>
<feature type="region of interest" description="Disordered" evidence="1">
    <location>
        <begin position="498"/>
        <end position="525"/>
    </location>
</feature>
<keyword evidence="4" id="KW-1185">Reference proteome</keyword>
<accession>A0A8J3AB91</accession>
<evidence type="ECO:0008006" key="5">
    <source>
        <dbReference type="Google" id="ProtNLM"/>
    </source>
</evidence>
<evidence type="ECO:0000256" key="1">
    <source>
        <dbReference type="SAM" id="MobiDB-lite"/>
    </source>
</evidence>
<dbReference type="EMBL" id="BMHA01000002">
    <property type="protein sequence ID" value="GGI03914.1"/>
    <property type="molecule type" value="Genomic_DNA"/>
</dbReference>
<gene>
    <name evidence="3" type="ORF">GCM10011354_06430</name>
</gene>
<keyword evidence="2" id="KW-0732">Signal</keyword>
<dbReference type="RefSeq" id="WP_130650864.1">
    <property type="nucleotide sequence ID" value="NZ_BMHA01000002.1"/>
</dbReference>
<dbReference type="Pfam" id="PF18986">
    <property type="entry name" value="DUF5719"/>
    <property type="match status" value="1"/>
</dbReference>
<dbReference type="InterPro" id="IPR043777">
    <property type="entry name" value="DUF5719"/>
</dbReference>
<evidence type="ECO:0000313" key="3">
    <source>
        <dbReference type="EMBL" id="GGI03914.1"/>
    </source>
</evidence>
<feature type="compositionally biased region" description="Low complexity" evidence="1">
    <location>
        <begin position="505"/>
        <end position="525"/>
    </location>
</feature>
<evidence type="ECO:0000256" key="2">
    <source>
        <dbReference type="SAM" id="SignalP"/>
    </source>
</evidence>
<name>A0A8J3AB91_9ACTN</name>
<sequence>MNRRRTWTAAVLSIVTAAAVVLADRVLPPPEPAPAAVPSVAEVATAGAWTCAVGDARAGTELAVTAARPGELGAGPGVVELYALAADEADPVSLPPVFPGAHVRTGLEGDQDTATFARWREAPVAVAREWRLDEGDDLPPATVAGPCASAWSDRWVLPGMSTDGGNDARLRIANPFPTDATVAVGFVTPQGPQEPLALQNLTVPADGTLELPVTESMPEQPDLSAVVRVLSGRAVVEGYQLASSEIGGIDGASLLGASPASAETWTVPWVSGREGDASWLWIVNLGDRPAPVELTLHTAEGGVPPEGLPEVTVAPGQLRRVDLRGTFPEGVTAGALTARSDGTPIHVAGAVQRSDEDPARTGFAVQLGAPEADDTWVASGGDTTGRLERLDVVNTGSETSRFTVTLFNGSTVLRPAELAELEVAPGQHLSVPLSEALGEVGDWSAQLAVDEGAPVVVGRVGIRRADALHLVAHAATPEAAWSPSNVPVPVRAEPGIVQRLGADGDPSVPDAPSLDAPPAADGAAG</sequence>
<evidence type="ECO:0000313" key="4">
    <source>
        <dbReference type="Proteomes" id="UP000650511"/>
    </source>
</evidence>
<feature type="chain" id="PRO_5038470769" description="Secreted protein" evidence="2">
    <location>
        <begin position="24"/>
        <end position="525"/>
    </location>
</feature>
<comment type="caution">
    <text evidence="3">The sequence shown here is derived from an EMBL/GenBank/DDBJ whole genome shotgun (WGS) entry which is preliminary data.</text>
</comment>
<dbReference type="AlphaFoldDB" id="A0A8J3AB91"/>
<feature type="signal peptide" evidence="2">
    <location>
        <begin position="1"/>
        <end position="23"/>
    </location>
</feature>
<dbReference type="OrthoDB" id="3729011at2"/>
<proteinExistence type="predicted"/>
<dbReference type="Proteomes" id="UP000650511">
    <property type="component" value="Unassembled WGS sequence"/>
</dbReference>
<organism evidence="3 4">
    <name type="scientific">Egicoccus halophilus</name>
    <dbReference type="NCBI Taxonomy" id="1670830"/>
    <lineage>
        <taxon>Bacteria</taxon>
        <taxon>Bacillati</taxon>
        <taxon>Actinomycetota</taxon>
        <taxon>Nitriliruptoria</taxon>
        <taxon>Egicoccales</taxon>
        <taxon>Egicoccaceae</taxon>
        <taxon>Egicoccus</taxon>
    </lineage>
</organism>
<reference evidence="3" key="1">
    <citation type="journal article" date="2014" name="Int. J. Syst. Evol. Microbiol.">
        <title>Complete genome sequence of Corynebacterium casei LMG S-19264T (=DSM 44701T), isolated from a smear-ripened cheese.</title>
        <authorList>
            <consortium name="US DOE Joint Genome Institute (JGI-PGF)"/>
            <person name="Walter F."/>
            <person name="Albersmeier A."/>
            <person name="Kalinowski J."/>
            <person name="Ruckert C."/>
        </authorList>
    </citation>
    <scope>NUCLEOTIDE SEQUENCE</scope>
    <source>
        <strain evidence="3">CGMCC 1.14988</strain>
    </source>
</reference>
<protein>
    <recommendedName>
        <fullName evidence="5">Secreted protein</fullName>
    </recommendedName>
</protein>